<evidence type="ECO:0000259" key="11">
    <source>
        <dbReference type="PROSITE" id="PS50893"/>
    </source>
</evidence>
<evidence type="ECO:0000256" key="8">
    <source>
        <dbReference type="ARBA" id="ARBA00023136"/>
    </source>
</evidence>
<keyword evidence="5 10" id="KW-0547">Nucleotide-binding</keyword>
<feature type="domain" description="ABC transporter" evidence="11">
    <location>
        <begin position="4"/>
        <end position="237"/>
    </location>
</feature>
<dbReference type="PROSITE" id="PS00211">
    <property type="entry name" value="ABC_TRANSPORTER_1"/>
    <property type="match status" value="1"/>
</dbReference>
<keyword evidence="7" id="KW-1278">Translocase</keyword>
<reference evidence="12" key="2">
    <citation type="submission" date="2024-06" db="EMBL/GenBank/DDBJ databases">
        <authorList>
            <person name="Petrova K.O."/>
            <person name="Toshchakov S.V."/>
            <person name="Boltjanskaja Y.V."/>
            <person name="Kevbrin V."/>
        </authorList>
    </citation>
    <scope>NUCLEOTIDE SEQUENCE</scope>
    <source>
        <strain evidence="12">Z-910T</strain>
    </source>
</reference>
<keyword evidence="8 10" id="KW-0472">Membrane</keyword>
<sequence>MDYIEVNNLNFNYNDDIKALNKVSFSIKKGEKVVILGANGSGKSTLIQHLNGLLKPQQGSILIDGEKICSKNVARVRQKLGIVFDNPEDQIVASTVGEDVAFGPRNMGLNNGEVEERVNKSLSAVGISGLKDEYPFNLSFGQKKKVVIAGVLAMNPQIIVFDEPFAGLDPVSNQNMLNILKVLNDKGHTLIIATHDVDIAYTWGEKFLIFQEGMLLKVGGDDVFYDKRLLEHAGLTSPTLIRVFEGTDICVKSVSVANKILRERLR</sequence>
<dbReference type="PROSITE" id="PS50893">
    <property type="entry name" value="ABC_TRANSPORTER_2"/>
    <property type="match status" value="1"/>
</dbReference>
<comment type="function">
    <text evidence="10">Part of an ABC transporter complex. Responsible for energy coupling to the transport system.</text>
</comment>
<dbReference type="RefSeq" id="WP_350343058.1">
    <property type="nucleotide sequence ID" value="NZ_CP158367.1"/>
</dbReference>
<dbReference type="NCBIfam" id="TIGR01166">
    <property type="entry name" value="cbiO"/>
    <property type="match status" value="1"/>
</dbReference>
<comment type="subcellular location">
    <subcellularLocation>
        <location evidence="1 10">Cell membrane</location>
        <topology evidence="1 10">Peripheral membrane protein</topology>
    </subcellularLocation>
</comment>
<dbReference type="Pfam" id="PF00005">
    <property type="entry name" value="ABC_tran"/>
    <property type="match status" value="1"/>
</dbReference>
<keyword evidence="6 10" id="KW-0067">ATP-binding</keyword>
<dbReference type="FunFam" id="3.40.50.300:FF:000224">
    <property type="entry name" value="Energy-coupling factor transporter ATP-binding protein EcfA"/>
    <property type="match status" value="1"/>
</dbReference>
<evidence type="ECO:0000256" key="7">
    <source>
        <dbReference type="ARBA" id="ARBA00022967"/>
    </source>
</evidence>
<protein>
    <recommendedName>
        <fullName evidence="10">ABC transporter ATP-binding protein</fullName>
    </recommendedName>
</protein>
<evidence type="ECO:0000313" key="12">
    <source>
        <dbReference type="EMBL" id="XBX74304.1"/>
    </source>
</evidence>
<keyword evidence="4 10" id="KW-1003">Cell membrane</keyword>
<dbReference type="CDD" id="cd03225">
    <property type="entry name" value="ABC_cobalt_CbiO_domain1"/>
    <property type="match status" value="1"/>
</dbReference>
<dbReference type="InterPro" id="IPR005876">
    <property type="entry name" value="Co_trans_ATP-bd"/>
</dbReference>
<dbReference type="EMBL" id="CP158367">
    <property type="protein sequence ID" value="XBX74304.1"/>
    <property type="molecule type" value="Genomic_DNA"/>
</dbReference>
<dbReference type="InterPro" id="IPR017871">
    <property type="entry name" value="ABC_transporter-like_CS"/>
</dbReference>
<evidence type="ECO:0000256" key="4">
    <source>
        <dbReference type="ARBA" id="ARBA00022475"/>
    </source>
</evidence>
<comment type="similarity">
    <text evidence="2 10">Belongs to the ABC transporter superfamily.</text>
</comment>
<accession>A0AAU7VJS2</accession>
<proteinExistence type="inferred from homology"/>
<evidence type="ECO:0000256" key="2">
    <source>
        <dbReference type="ARBA" id="ARBA00005417"/>
    </source>
</evidence>
<dbReference type="InterPro" id="IPR015856">
    <property type="entry name" value="ABC_transpr_CbiO/EcfA_su"/>
</dbReference>
<evidence type="ECO:0000256" key="9">
    <source>
        <dbReference type="ARBA" id="ARBA00025157"/>
    </source>
</evidence>
<dbReference type="GO" id="GO:0043190">
    <property type="term" value="C:ATP-binding cassette (ABC) transporter complex"/>
    <property type="evidence" value="ECO:0007669"/>
    <property type="project" value="TreeGrafter"/>
</dbReference>
<dbReference type="InterPro" id="IPR003593">
    <property type="entry name" value="AAA+_ATPase"/>
</dbReference>
<dbReference type="PANTHER" id="PTHR43553">
    <property type="entry name" value="HEAVY METAL TRANSPORTER"/>
    <property type="match status" value="1"/>
</dbReference>
<dbReference type="Gene3D" id="3.40.50.300">
    <property type="entry name" value="P-loop containing nucleotide triphosphate hydrolases"/>
    <property type="match status" value="1"/>
</dbReference>
<dbReference type="SMART" id="SM00382">
    <property type="entry name" value="AAA"/>
    <property type="match status" value="1"/>
</dbReference>
<organism evidence="12">
    <name type="scientific">Proteinivorax tanatarense</name>
    <dbReference type="NCBI Taxonomy" id="1260629"/>
    <lineage>
        <taxon>Bacteria</taxon>
        <taxon>Bacillati</taxon>
        <taxon>Bacillota</taxon>
        <taxon>Clostridia</taxon>
        <taxon>Eubacteriales</taxon>
        <taxon>Proteinivoracaceae</taxon>
        <taxon>Proteinivorax</taxon>
    </lineage>
</organism>
<evidence type="ECO:0000256" key="6">
    <source>
        <dbReference type="ARBA" id="ARBA00022840"/>
    </source>
</evidence>
<evidence type="ECO:0000256" key="10">
    <source>
        <dbReference type="RuleBase" id="RU364103"/>
    </source>
</evidence>
<reference evidence="12" key="1">
    <citation type="journal article" date="2013" name="Extremophiles">
        <title>Proteinivorax tanatarense gen. nov., sp. nov., an anaerobic, haloalkaliphilic, proteolytic bacterium isolated from a decaying algal bloom, and proposal of Proteinivoraceae fam. nov.</title>
        <authorList>
            <person name="Kevbrin V."/>
            <person name="Boltyanskaya Y."/>
            <person name="Zhilina T."/>
            <person name="Kolganova T."/>
            <person name="Lavrentjeva E."/>
            <person name="Kuznetsov B."/>
        </authorList>
    </citation>
    <scope>NUCLEOTIDE SEQUENCE</scope>
    <source>
        <strain evidence="12">Z-910T</strain>
    </source>
</reference>
<dbReference type="GO" id="GO:0005524">
    <property type="term" value="F:ATP binding"/>
    <property type="evidence" value="ECO:0007669"/>
    <property type="project" value="UniProtKB-UniRule"/>
</dbReference>
<dbReference type="SUPFAM" id="SSF52540">
    <property type="entry name" value="P-loop containing nucleoside triphosphate hydrolases"/>
    <property type="match status" value="1"/>
</dbReference>
<dbReference type="InterPro" id="IPR003439">
    <property type="entry name" value="ABC_transporter-like_ATP-bd"/>
</dbReference>
<dbReference type="PANTHER" id="PTHR43553:SF24">
    <property type="entry name" value="ENERGY-COUPLING FACTOR TRANSPORTER ATP-BINDING PROTEIN ECFA1"/>
    <property type="match status" value="1"/>
</dbReference>
<evidence type="ECO:0000256" key="1">
    <source>
        <dbReference type="ARBA" id="ARBA00004202"/>
    </source>
</evidence>
<name>A0AAU7VJS2_9FIRM</name>
<gene>
    <name evidence="12" type="ORF">PRVXT_002335</name>
</gene>
<dbReference type="GO" id="GO:0042626">
    <property type="term" value="F:ATPase-coupled transmembrane transporter activity"/>
    <property type="evidence" value="ECO:0007669"/>
    <property type="project" value="TreeGrafter"/>
</dbReference>
<dbReference type="InterPro" id="IPR050095">
    <property type="entry name" value="ECF_ABC_transporter_ATP-bd"/>
</dbReference>
<dbReference type="InterPro" id="IPR027417">
    <property type="entry name" value="P-loop_NTPase"/>
</dbReference>
<dbReference type="GO" id="GO:0006824">
    <property type="term" value="P:cobalt ion transport"/>
    <property type="evidence" value="ECO:0007669"/>
    <property type="project" value="InterPro"/>
</dbReference>
<dbReference type="GO" id="GO:0016887">
    <property type="term" value="F:ATP hydrolysis activity"/>
    <property type="evidence" value="ECO:0007669"/>
    <property type="project" value="InterPro"/>
</dbReference>
<comment type="function">
    <text evidence="9">Probably part of an ABC transporter complex. Responsible for energy coupling to the transport system.</text>
</comment>
<evidence type="ECO:0000256" key="3">
    <source>
        <dbReference type="ARBA" id="ARBA00022448"/>
    </source>
</evidence>
<dbReference type="AlphaFoldDB" id="A0AAU7VJS2"/>
<evidence type="ECO:0000256" key="5">
    <source>
        <dbReference type="ARBA" id="ARBA00022741"/>
    </source>
</evidence>
<keyword evidence="3 10" id="KW-0813">Transport</keyword>